<name>A0AAD5RXK8_9PEZI</name>
<feature type="domain" description="GDP/GTP exchange factor Sec2 N-terminal" evidence="4">
    <location>
        <begin position="181"/>
        <end position="265"/>
    </location>
</feature>
<dbReference type="PANTHER" id="PTHR14430:SF4">
    <property type="entry name" value="GDP_GTP EXCHANGE FACTOR SEC2 N-TERMINAL DOMAIN-CONTAINING PROTEIN"/>
    <property type="match status" value="1"/>
</dbReference>
<protein>
    <recommendedName>
        <fullName evidence="4">GDP/GTP exchange factor Sec2 N-terminal domain-containing protein</fullName>
    </recommendedName>
</protein>
<dbReference type="GO" id="GO:0051286">
    <property type="term" value="C:cell tip"/>
    <property type="evidence" value="ECO:0007669"/>
    <property type="project" value="TreeGrafter"/>
</dbReference>
<evidence type="ECO:0000313" key="5">
    <source>
        <dbReference type="EMBL" id="KAJ2901516.1"/>
    </source>
</evidence>
<sequence>MSLPSSPPTTPDAAAGPHNCPSCGFELPPQADDIGTAAALLEAKRTILELQEQVRLLNQKNTAAADKLADYEDEVAKLRAAANTNMPSPPPSATFQHRSHSQQDRLLPPPSPSRTSFSRLSALLTRKSVPNLAPPPPQALKPLPSAHQTPTANSTRTGSPSTPNESSTIGESPSSRPPSQEVADALESAAEFAVALAREQSLRRRAEEKLDKQYLEIDDLSAELFQKANEMVATERMKNANLEERVSMLEQRDQDKKKRLERLEQAMSRIDRARAVLSQRNSA</sequence>
<dbReference type="PANTHER" id="PTHR14430">
    <property type="entry name" value="RABIN3-RELATED"/>
    <property type="match status" value="1"/>
</dbReference>
<dbReference type="GO" id="GO:0005085">
    <property type="term" value="F:guanyl-nucleotide exchange factor activity"/>
    <property type="evidence" value="ECO:0007669"/>
    <property type="project" value="InterPro"/>
</dbReference>
<keyword evidence="1 2" id="KW-0175">Coiled coil</keyword>
<dbReference type="Pfam" id="PF06428">
    <property type="entry name" value="Sec2p"/>
    <property type="match status" value="1"/>
</dbReference>
<dbReference type="GO" id="GO:0006887">
    <property type="term" value="P:exocytosis"/>
    <property type="evidence" value="ECO:0007669"/>
    <property type="project" value="TreeGrafter"/>
</dbReference>
<proteinExistence type="predicted"/>
<organism evidence="5 6">
    <name type="scientific">Zalerion maritima</name>
    <dbReference type="NCBI Taxonomy" id="339359"/>
    <lineage>
        <taxon>Eukaryota</taxon>
        <taxon>Fungi</taxon>
        <taxon>Dikarya</taxon>
        <taxon>Ascomycota</taxon>
        <taxon>Pezizomycotina</taxon>
        <taxon>Sordariomycetes</taxon>
        <taxon>Lulworthiomycetidae</taxon>
        <taxon>Lulworthiales</taxon>
        <taxon>Lulworthiaceae</taxon>
        <taxon>Zalerion</taxon>
    </lineage>
</organism>
<dbReference type="SUPFAM" id="SSF144284">
    <property type="entry name" value="Sec2 N-terminal region"/>
    <property type="match status" value="1"/>
</dbReference>
<feature type="compositionally biased region" description="Pro residues" evidence="3">
    <location>
        <begin position="1"/>
        <end position="10"/>
    </location>
</feature>
<accession>A0AAD5RXK8</accession>
<feature type="compositionally biased region" description="Polar residues" evidence="3">
    <location>
        <begin position="147"/>
        <end position="178"/>
    </location>
</feature>
<feature type="region of interest" description="Disordered" evidence="3">
    <location>
        <begin position="79"/>
        <end position="186"/>
    </location>
</feature>
<dbReference type="Proteomes" id="UP001201980">
    <property type="component" value="Unassembled WGS sequence"/>
</dbReference>
<feature type="region of interest" description="Disordered" evidence="3">
    <location>
        <begin position="1"/>
        <end position="21"/>
    </location>
</feature>
<dbReference type="InterPro" id="IPR009449">
    <property type="entry name" value="Sec2_N"/>
</dbReference>
<dbReference type="InterPro" id="IPR040351">
    <property type="entry name" value="RAB3IL/RAB3IP/Sec2"/>
</dbReference>
<evidence type="ECO:0000313" key="6">
    <source>
        <dbReference type="Proteomes" id="UP001201980"/>
    </source>
</evidence>
<evidence type="ECO:0000256" key="2">
    <source>
        <dbReference type="SAM" id="Coils"/>
    </source>
</evidence>
<evidence type="ECO:0000256" key="1">
    <source>
        <dbReference type="ARBA" id="ARBA00023054"/>
    </source>
</evidence>
<comment type="caution">
    <text evidence="5">The sequence shown here is derived from an EMBL/GenBank/DDBJ whole genome shotgun (WGS) entry which is preliminary data.</text>
</comment>
<dbReference type="AlphaFoldDB" id="A0AAD5RXK8"/>
<evidence type="ECO:0000259" key="4">
    <source>
        <dbReference type="Pfam" id="PF06428"/>
    </source>
</evidence>
<dbReference type="Gene3D" id="6.10.140.910">
    <property type="match status" value="1"/>
</dbReference>
<dbReference type="GO" id="GO:0070319">
    <property type="term" value="C:Golgi to plasma membrane transport vesicle"/>
    <property type="evidence" value="ECO:0007669"/>
    <property type="project" value="TreeGrafter"/>
</dbReference>
<reference evidence="5" key="1">
    <citation type="submission" date="2022-07" db="EMBL/GenBank/DDBJ databases">
        <title>Draft genome sequence of Zalerion maritima ATCC 34329, a (micro)plastics degrading marine fungus.</title>
        <authorList>
            <person name="Paco A."/>
            <person name="Goncalves M.F.M."/>
            <person name="Rocha-Santos T.A.P."/>
            <person name="Alves A."/>
        </authorList>
    </citation>
    <scope>NUCLEOTIDE SEQUENCE</scope>
    <source>
        <strain evidence="5">ATCC 34329</strain>
    </source>
</reference>
<feature type="coiled-coil region" evidence="2">
    <location>
        <begin position="196"/>
        <end position="280"/>
    </location>
</feature>
<evidence type="ECO:0000256" key="3">
    <source>
        <dbReference type="SAM" id="MobiDB-lite"/>
    </source>
</evidence>
<keyword evidence="6" id="KW-1185">Reference proteome</keyword>
<gene>
    <name evidence="5" type="ORF">MKZ38_001744</name>
</gene>
<dbReference type="EMBL" id="JAKWBI020000149">
    <property type="protein sequence ID" value="KAJ2901516.1"/>
    <property type="molecule type" value="Genomic_DNA"/>
</dbReference>